<feature type="domain" description="Nudix hydrolase" evidence="1">
    <location>
        <begin position="124"/>
        <end position="270"/>
    </location>
</feature>
<dbReference type="PROSITE" id="PS51462">
    <property type="entry name" value="NUDIX"/>
    <property type="match status" value="1"/>
</dbReference>
<accession>A0A9X1VWS6</accession>
<dbReference type="RefSeq" id="WP_243308397.1">
    <property type="nucleotide sequence ID" value="NZ_JALGBI010000002.1"/>
</dbReference>
<organism evidence="2 3">
    <name type="scientific">Variovorax terrae</name>
    <dbReference type="NCBI Taxonomy" id="2923278"/>
    <lineage>
        <taxon>Bacteria</taxon>
        <taxon>Pseudomonadati</taxon>
        <taxon>Pseudomonadota</taxon>
        <taxon>Betaproteobacteria</taxon>
        <taxon>Burkholderiales</taxon>
        <taxon>Comamonadaceae</taxon>
        <taxon>Variovorax</taxon>
    </lineage>
</organism>
<reference evidence="2" key="1">
    <citation type="submission" date="2022-03" db="EMBL/GenBank/DDBJ databases">
        <authorList>
            <person name="Woo C.Y."/>
        </authorList>
    </citation>
    <scope>NUCLEOTIDE SEQUENCE</scope>
    <source>
        <strain evidence="2">CYS-02</strain>
    </source>
</reference>
<dbReference type="Pfam" id="PF00293">
    <property type="entry name" value="NUDIX"/>
    <property type="match status" value="1"/>
</dbReference>
<dbReference type="CDD" id="cd03676">
    <property type="entry name" value="NUDIX_Tnr3_like"/>
    <property type="match status" value="1"/>
</dbReference>
<dbReference type="InterPro" id="IPR000086">
    <property type="entry name" value="NUDIX_hydrolase_dom"/>
</dbReference>
<comment type="caution">
    <text evidence="2">The sequence shown here is derived from an EMBL/GenBank/DDBJ whole genome shotgun (WGS) entry which is preliminary data.</text>
</comment>
<dbReference type="GO" id="GO:0003824">
    <property type="term" value="F:catalytic activity"/>
    <property type="evidence" value="ECO:0007669"/>
    <property type="project" value="UniProtKB-ARBA"/>
</dbReference>
<name>A0A9X1VWS6_9BURK</name>
<protein>
    <submittedName>
        <fullName evidence="2">NUDIX domain-containing protein</fullName>
    </submittedName>
</protein>
<dbReference type="Gene3D" id="3.90.79.10">
    <property type="entry name" value="Nucleoside Triphosphate Pyrophosphohydrolase"/>
    <property type="match status" value="1"/>
</dbReference>
<dbReference type="Gene3D" id="3.30.750.160">
    <property type="match status" value="1"/>
</dbReference>
<dbReference type="InterPro" id="IPR015797">
    <property type="entry name" value="NUDIX_hydrolase-like_dom_sf"/>
</dbReference>
<sequence>MSAPLPVPLDPGWLAALRAETCRPPVRARLPLLAGTAAIGSVEPDFLSQIGPMSRSGGRWVLQKEERSEGWAWCLQGDVTASLAQVAQALREAGLAQAWRDEQLAVPDAQGRVLGTVERGVVRPLGIATRAVHLVGQAPDGRIWVQQRSLSKANDPGRWDTLMGGMVSAGDTLESALARETWEEAGLALEALQALSWGGRVGIRRPSDRDEDPGYTVEEIDWYRCTVPDGLAPDNQDGEVAQFRLLAPRELALWLERDEFTAEAGLILAAALGH</sequence>
<dbReference type="EMBL" id="JALGBI010000002">
    <property type="protein sequence ID" value="MCJ0765241.1"/>
    <property type="molecule type" value="Genomic_DNA"/>
</dbReference>
<proteinExistence type="predicted"/>
<gene>
    <name evidence="2" type="ORF">MMF98_18665</name>
</gene>
<evidence type="ECO:0000313" key="2">
    <source>
        <dbReference type="EMBL" id="MCJ0765241.1"/>
    </source>
</evidence>
<dbReference type="AlphaFoldDB" id="A0A9X1VWS6"/>
<keyword evidence="3" id="KW-1185">Reference proteome</keyword>
<evidence type="ECO:0000259" key="1">
    <source>
        <dbReference type="PROSITE" id="PS51462"/>
    </source>
</evidence>
<evidence type="ECO:0000313" key="3">
    <source>
        <dbReference type="Proteomes" id="UP001139447"/>
    </source>
</evidence>
<dbReference type="SUPFAM" id="SSF55811">
    <property type="entry name" value="Nudix"/>
    <property type="match status" value="1"/>
</dbReference>
<dbReference type="Proteomes" id="UP001139447">
    <property type="component" value="Unassembled WGS sequence"/>
</dbReference>